<feature type="transmembrane region" description="Helical" evidence="1">
    <location>
        <begin position="225"/>
        <end position="244"/>
    </location>
</feature>
<accession>A0ABW0H9G2</accession>
<keyword evidence="1" id="KW-0472">Membrane</keyword>
<keyword evidence="3" id="KW-0012">Acyltransferase</keyword>
<feature type="transmembrane region" description="Helical" evidence="1">
    <location>
        <begin position="89"/>
        <end position="108"/>
    </location>
</feature>
<keyword evidence="4" id="KW-1185">Reference proteome</keyword>
<feature type="domain" description="Acyltransferase 3" evidence="2">
    <location>
        <begin position="5"/>
        <end position="333"/>
    </location>
</feature>
<dbReference type="InterPro" id="IPR050879">
    <property type="entry name" value="Acyltransferase_3"/>
</dbReference>
<protein>
    <submittedName>
        <fullName evidence="3">Acyltransferase family protein</fullName>
        <ecNumber evidence="3">2.3.-.-</ecNumber>
    </submittedName>
</protein>
<feature type="transmembrane region" description="Helical" evidence="1">
    <location>
        <begin position="194"/>
        <end position="213"/>
    </location>
</feature>
<dbReference type="Pfam" id="PF01757">
    <property type="entry name" value="Acyl_transf_3"/>
    <property type="match status" value="1"/>
</dbReference>
<evidence type="ECO:0000313" key="3">
    <source>
        <dbReference type="EMBL" id="MFC5393716.1"/>
    </source>
</evidence>
<gene>
    <name evidence="3" type="ORF">ACFPPC_13805</name>
</gene>
<name>A0ABW0H9G2_9HYPH</name>
<dbReference type="RefSeq" id="WP_377008767.1">
    <property type="nucleotide sequence ID" value="NZ_JBHSLV010000021.1"/>
</dbReference>
<feature type="transmembrane region" description="Helical" evidence="1">
    <location>
        <begin position="305"/>
        <end position="336"/>
    </location>
</feature>
<evidence type="ECO:0000256" key="1">
    <source>
        <dbReference type="SAM" id="Phobius"/>
    </source>
</evidence>
<feature type="transmembrane region" description="Helical" evidence="1">
    <location>
        <begin position="250"/>
        <end position="268"/>
    </location>
</feature>
<feature type="transmembrane region" description="Helical" evidence="1">
    <location>
        <begin position="120"/>
        <end position="138"/>
    </location>
</feature>
<feature type="transmembrane region" description="Helical" evidence="1">
    <location>
        <begin position="49"/>
        <end position="69"/>
    </location>
</feature>
<dbReference type="EC" id="2.3.-.-" evidence="3"/>
<dbReference type="GO" id="GO:0016746">
    <property type="term" value="F:acyltransferase activity"/>
    <property type="evidence" value="ECO:0007669"/>
    <property type="project" value="UniProtKB-KW"/>
</dbReference>
<reference evidence="4" key="1">
    <citation type="journal article" date="2019" name="Int. J. Syst. Evol. Microbiol.">
        <title>The Global Catalogue of Microorganisms (GCM) 10K type strain sequencing project: providing services to taxonomists for standard genome sequencing and annotation.</title>
        <authorList>
            <consortium name="The Broad Institute Genomics Platform"/>
            <consortium name="The Broad Institute Genome Sequencing Center for Infectious Disease"/>
            <person name="Wu L."/>
            <person name="Ma J."/>
        </authorList>
    </citation>
    <scope>NUCLEOTIDE SEQUENCE [LARGE SCALE GENOMIC DNA]</scope>
    <source>
        <strain evidence="4">CGMCC 1.16326</strain>
    </source>
</reference>
<keyword evidence="1" id="KW-1133">Transmembrane helix</keyword>
<organism evidence="3 4">
    <name type="scientific">Bosea vestrisii</name>
    <dbReference type="NCBI Taxonomy" id="151416"/>
    <lineage>
        <taxon>Bacteria</taxon>
        <taxon>Pseudomonadati</taxon>
        <taxon>Pseudomonadota</taxon>
        <taxon>Alphaproteobacteria</taxon>
        <taxon>Hyphomicrobiales</taxon>
        <taxon>Boseaceae</taxon>
        <taxon>Bosea</taxon>
    </lineage>
</organism>
<dbReference type="EMBL" id="JBHSLV010000021">
    <property type="protein sequence ID" value="MFC5393716.1"/>
    <property type="molecule type" value="Genomic_DNA"/>
</dbReference>
<evidence type="ECO:0000259" key="2">
    <source>
        <dbReference type="Pfam" id="PF01757"/>
    </source>
</evidence>
<dbReference type="PANTHER" id="PTHR23028:SF131">
    <property type="entry name" value="BLR2367 PROTEIN"/>
    <property type="match status" value="1"/>
</dbReference>
<proteinExistence type="predicted"/>
<keyword evidence="3" id="KW-0808">Transferase</keyword>
<dbReference type="PANTHER" id="PTHR23028">
    <property type="entry name" value="ACETYLTRANSFERASE"/>
    <property type="match status" value="1"/>
</dbReference>
<dbReference type="Proteomes" id="UP001596104">
    <property type="component" value="Unassembled WGS sequence"/>
</dbReference>
<evidence type="ECO:0000313" key="4">
    <source>
        <dbReference type="Proteomes" id="UP001596104"/>
    </source>
</evidence>
<dbReference type="InterPro" id="IPR002656">
    <property type="entry name" value="Acyl_transf_3_dom"/>
</dbReference>
<comment type="caution">
    <text evidence="3">The sequence shown here is derived from an EMBL/GenBank/DDBJ whole genome shotgun (WGS) entry which is preliminary data.</text>
</comment>
<keyword evidence="1" id="KW-0812">Transmembrane</keyword>
<feature type="transmembrane region" description="Helical" evidence="1">
    <location>
        <begin position="280"/>
        <end position="299"/>
    </location>
</feature>
<feature type="transmembrane region" description="Helical" evidence="1">
    <location>
        <begin position="150"/>
        <end position="174"/>
    </location>
</feature>
<sequence>MPQLYGIQVLRALAALMVAVHHVQGDAGFLAAKAGTAFSPSHALPWTAGVDLFFVISGFIMVHSSAGLFDRPEGARLFIARRIARIVPLYWAATTLFLLVLLASPALLNSEVPSLGQIAASYLFWPLANAAGELQPIYSLGWTLNYEMLFYVLFGAALLAPGWLVVPLVCVALAGLVGAQALAGPLPLPLPFGFWGQPIVLEFAAGMAVGLLRRNGLRLDGRLRWLMTAAGIALFVIASGDGWAQTSWGAVALRGPAALLLVTAAACGRNVTAPSALVRALAVVGDASYALYLVHPFAMRALREVFLWIAPSATGLFIAFALIAAVLAALAVYHWFERPMTKVLRRALRA</sequence>